<dbReference type="InterPro" id="IPR001138">
    <property type="entry name" value="Zn2Cys6_DnaBD"/>
</dbReference>
<dbReference type="PANTHER" id="PTHR47840:SF1">
    <property type="entry name" value="ZN(II)2CYS6 TRANSCRIPTION FACTOR (EUROFUNG)"/>
    <property type="match status" value="1"/>
</dbReference>
<proteinExistence type="predicted"/>
<dbReference type="SMART" id="SM00906">
    <property type="entry name" value="Fungal_trans"/>
    <property type="match status" value="1"/>
</dbReference>
<name>A0A9P8IBK6_9PEZI</name>
<dbReference type="Proteomes" id="UP000698800">
    <property type="component" value="Unassembled WGS sequence"/>
</dbReference>
<keyword evidence="8" id="KW-1185">Reference proteome</keyword>
<protein>
    <recommendedName>
        <fullName evidence="6">Zn(2)-C6 fungal-type domain-containing protein</fullName>
    </recommendedName>
</protein>
<dbReference type="InterPro" id="IPR007219">
    <property type="entry name" value="XnlR_reg_dom"/>
</dbReference>
<dbReference type="CDD" id="cd12148">
    <property type="entry name" value="fungal_TF_MHR"/>
    <property type="match status" value="1"/>
</dbReference>
<dbReference type="OrthoDB" id="5392779at2759"/>
<feature type="region of interest" description="Disordered" evidence="5">
    <location>
        <begin position="599"/>
        <end position="632"/>
    </location>
</feature>
<dbReference type="Gene3D" id="4.10.240.10">
    <property type="entry name" value="Zn(2)-C6 fungal-type DNA-binding domain"/>
    <property type="match status" value="1"/>
</dbReference>
<dbReference type="PANTHER" id="PTHR47840">
    <property type="entry name" value="ZN(II)2CYS6 TRANSCRIPTION FACTOR (EUROFUNG)-RELATED"/>
    <property type="match status" value="1"/>
</dbReference>
<dbReference type="AlphaFoldDB" id="A0A9P8IBK6"/>
<dbReference type="EMBL" id="JAGHQL010000054">
    <property type="protein sequence ID" value="KAH0542442.1"/>
    <property type="molecule type" value="Genomic_DNA"/>
</dbReference>
<evidence type="ECO:0000256" key="3">
    <source>
        <dbReference type="ARBA" id="ARBA00023163"/>
    </source>
</evidence>
<keyword evidence="2" id="KW-0805">Transcription regulation</keyword>
<evidence type="ECO:0000313" key="7">
    <source>
        <dbReference type="EMBL" id="KAH0542442.1"/>
    </source>
</evidence>
<keyword evidence="3" id="KW-0804">Transcription</keyword>
<comment type="caution">
    <text evidence="7">The sequence shown here is derived from an EMBL/GenBank/DDBJ whole genome shotgun (WGS) entry which is preliminary data.</text>
</comment>
<evidence type="ECO:0000256" key="4">
    <source>
        <dbReference type="ARBA" id="ARBA00023242"/>
    </source>
</evidence>
<dbReference type="GO" id="GO:0003677">
    <property type="term" value="F:DNA binding"/>
    <property type="evidence" value="ECO:0007669"/>
    <property type="project" value="InterPro"/>
</dbReference>
<evidence type="ECO:0000256" key="1">
    <source>
        <dbReference type="ARBA" id="ARBA00022723"/>
    </source>
</evidence>
<dbReference type="InterPro" id="IPR036864">
    <property type="entry name" value="Zn2-C6_fun-type_DNA-bd_sf"/>
</dbReference>
<dbReference type="GO" id="GO:0006351">
    <property type="term" value="P:DNA-templated transcription"/>
    <property type="evidence" value="ECO:0007669"/>
    <property type="project" value="InterPro"/>
</dbReference>
<sequence length="699" mass="77088">MTEPGPKPPTLPASGSWRTMRKGTQSCTECRRRKIRCNLVPGKSTCSPCSVRGSRCVDQRDENYAIAEKERVTLRERVARLESLLGSKLQVASGERYQDARPLNLFPSTAETSDIGAPVSGADHRAPFVSVLGDAELLWPPSSGADETSEMQAPPTPIGSANPPSGISPLFQLSEQKTKYVCETLRSALPVYDTIMSTLSKNGAWWSSFRYKTHAISQTPVEALAAFAARSYTSSNPAELGILVAAYARSSNQNHLYAIVDSLVISDSAYLATTEGMECLILLAKSYTDIGQPRRAWFMYRRGMAIAQLMGLYRRDADSLSQKMIWWTVYHGDRFTSLLLGLPYGFNDAHYGPIMGVMAEESGSWEQQFILRCAFIVGKVIDRNVMPSKPPFAGTVDLDEQMDAIAASTPESWWDTPAELPGPGPELDQIRERLLQQFYFFYVRIHLHLPFIVKSPTTSPYDVSRLACLEASRQMLRRFVILHAEVQGACLFECKTSDFVGFMAAVVLLLGLSSPSDMPNLRKSDEDLRLVASMDRILHKEEREKGCKIASQCRKTLQMLSGTQDDGPRNADSFAEPQKIVIPYFGNVLRRRVKRAPAQTLSGNAHSSSHGTPSPPSALLEPATSSTTEEQDSLADAHTIEYGGCSPPNSSWGSTHWEADSFGNFPTDGLSPWPDVAMMDVDQDWSLFLDTYGDSLGGV</sequence>
<dbReference type="SMART" id="SM00066">
    <property type="entry name" value="GAL4"/>
    <property type="match status" value="1"/>
</dbReference>
<evidence type="ECO:0000259" key="6">
    <source>
        <dbReference type="PROSITE" id="PS50048"/>
    </source>
</evidence>
<keyword evidence="4" id="KW-0539">Nucleus</keyword>
<feature type="domain" description="Zn(2)-C6 fungal-type" evidence="6">
    <location>
        <begin position="26"/>
        <end position="58"/>
    </location>
</feature>
<accession>A0A9P8IBK6</accession>
<feature type="region of interest" description="Disordered" evidence="5">
    <location>
        <begin position="142"/>
        <end position="167"/>
    </location>
</feature>
<dbReference type="Pfam" id="PF00172">
    <property type="entry name" value="Zn_clus"/>
    <property type="match status" value="1"/>
</dbReference>
<dbReference type="GO" id="GO:0008270">
    <property type="term" value="F:zinc ion binding"/>
    <property type="evidence" value="ECO:0007669"/>
    <property type="project" value="InterPro"/>
</dbReference>
<dbReference type="SUPFAM" id="SSF57701">
    <property type="entry name" value="Zn2/Cys6 DNA-binding domain"/>
    <property type="match status" value="1"/>
</dbReference>
<gene>
    <name evidence="7" type="ORF">FGG08_003197</name>
</gene>
<reference evidence="7" key="1">
    <citation type="submission" date="2021-03" db="EMBL/GenBank/DDBJ databases">
        <title>Comparative genomics and phylogenomic investigation of the class Geoglossomycetes provide insights into ecological specialization and systematics.</title>
        <authorList>
            <person name="Melie T."/>
            <person name="Pirro S."/>
            <person name="Miller A.N."/>
            <person name="Quandt A."/>
        </authorList>
    </citation>
    <scope>NUCLEOTIDE SEQUENCE</scope>
    <source>
        <strain evidence="7">GBOQ0MN5Z8</strain>
    </source>
</reference>
<evidence type="ECO:0000256" key="5">
    <source>
        <dbReference type="SAM" id="MobiDB-lite"/>
    </source>
</evidence>
<organism evidence="7 8">
    <name type="scientific">Glutinoglossum americanum</name>
    <dbReference type="NCBI Taxonomy" id="1670608"/>
    <lineage>
        <taxon>Eukaryota</taxon>
        <taxon>Fungi</taxon>
        <taxon>Dikarya</taxon>
        <taxon>Ascomycota</taxon>
        <taxon>Pezizomycotina</taxon>
        <taxon>Geoglossomycetes</taxon>
        <taxon>Geoglossales</taxon>
        <taxon>Geoglossaceae</taxon>
        <taxon>Glutinoglossum</taxon>
    </lineage>
</organism>
<evidence type="ECO:0000256" key="2">
    <source>
        <dbReference type="ARBA" id="ARBA00023015"/>
    </source>
</evidence>
<dbReference type="CDD" id="cd00067">
    <property type="entry name" value="GAL4"/>
    <property type="match status" value="1"/>
</dbReference>
<dbReference type="PROSITE" id="PS50048">
    <property type="entry name" value="ZN2_CY6_FUNGAL_2"/>
    <property type="match status" value="1"/>
</dbReference>
<keyword evidence="1" id="KW-0479">Metal-binding</keyword>
<dbReference type="PROSITE" id="PS00463">
    <property type="entry name" value="ZN2_CY6_FUNGAL_1"/>
    <property type="match status" value="1"/>
</dbReference>
<dbReference type="GO" id="GO:0000981">
    <property type="term" value="F:DNA-binding transcription factor activity, RNA polymerase II-specific"/>
    <property type="evidence" value="ECO:0007669"/>
    <property type="project" value="InterPro"/>
</dbReference>
<evidence type="ECO:0000313" key="8">
    <source>
        <dbReference type="Proteomes" id="UP000698800"/>
    </source>
</evidence>